<dbReference type="GO" id="GO:0016485">
    <property type="term" value="P:protein processing"/>
    <property type="evidence" value="ECO:0007669"/>
    <property type="project" value="TreeGrafter"/>
</dbReference>
<feature type="region of interest" description="Disordered" evidence="13">
    <location>
        <begin position="1166"/>
        <end position="1273"/>
    </location>
</feature>
<keyword evidence="8" id="KW-0788">Thiol protease</keyword>
<dbReference type="Pfam" id="PF03416">
    <property type="entry name" value="Peptidase_C54"/>
    <property type="match status" value="1"/>
</dbReference>
<feature type="compositionally biased region" description="Low complexity" evidence="13">
    <location>
        <begin position="109"/>
        <end position="118"/>
    </location>
</feature>
<reference evidence="15" key="1">
    <citation type="submission" date="2014-06" db="EMBL/GenBank/DDBJ databases">
        <authorList>
            <person name="Ju J."/>
            <person name="Zhang J."/>
        </authorList>
    </citation>
    <scope>NUCLEOTIDE SEQUENCE</scope>
    <source>
        <strain evidence="15">SscI8</strain>
    </source>
</reference>
<keyword evidence="7" id="KW-0378">Hydrolase</keyword>
<keyword evidence="4" id="KW-0813">Transport</keyword>
<protein>
    <recommendedName>
        <fullName evidence="12">Autophagy-related protein 4</fullName>
    </recommendedName>
</protein>
<evidence type="ECO:0000256" key="3">
    <source>
        <dbReference type="ARBA" id="ARBA00010958"/>
    </source>
</evidence>
<dbReference type="EMBL" id="LK056691">
    <property type="protein sequence ID" value="CDU25667.1"/>
    <property type="molecule type" value="Genomic_DNA"/>
</dbReference>
<dbReference type="GO" id="GO:0004197">
    <property type="term" value="F:cysteine-type endopeptidase activity"/>
    <property type="evidence" value="ECO:0007669"/>
    <property type="project" value="TreeGrafter"/>
</dbReference>
<feature type="compositionally biased region" description="Polar residues" evidence="13">
    <location>
        <begin position="1256"/>
        <end position="1267"/>
    </location>
</feature>
<feature type="compositionally biased region" description="Polar residues" evidence="13">
    <location>
        <begin position="99"/>
        <end position="108"/>
    </location>
</feature>
<feature type="compositionally biased region" description="Low complexity" evidence="13">
    <location>
        <begin position="616"/>
        <end position="628"/>
    </location>
</feature>
<feature type="compositionally biased region" description="Polar residues" evidence="13">
    <location>
        <begin position="253"/>
        <end position="271"/>
    </location>
</feature>
<name>A0A127ZJ34_9BASI</name>
<evidence type="ECO:0000256" key="9">
    <source>
        <dbReference type="ARBA" id="ARBA00022927"/>
    </source>
</evidence>
<dbReference type="GO" id="GO:0019786">
    <property type="term" value="F:protein-phosphatidylethanolamide deconjugating activity"/>
    <property type="evidence" value="ECO:0007669"/>
    <property type="project" value="InterPro"/>
</dbReference>
<evidence type="ECO:0000256" key="8">
    <source>
        <dbReference type="ARBA" id="ARBA00022807"/>
    </source>
</evidence>
<feature type="region of interest" description="Disordered" evidence="13">
    <location>
        <begin position="1289"/>
        <end position="1389"/>
    </location>
</feature>
<feature type="region of interest" description="Disordered" evidence="13">
    <location>
        <begin position="616"/>
        <end position="677"/>
    </location>
</feature>
<feature type="region of interest" description="Disordered" evidence="13">
    <location>
        <begin position="558"/>
        <end position="604"/>
    </location>
</feature>
<dbReference type="OrthoDB" id="2960936at2759"/>
<dbReference type="GO" id="GO:0000407">
    <property type="term" value="C:phagophore assembly site"/>
    <property type="evidence" value="ECO:0007669"/>
    <property type="project" value="UniProtKB-SubCell"/>
</dbReference>
<comment type="similarity">
    <text evidence="3">Belongs to the peptidase C54 family.</text>
</comment>
<evidence type="ECO:0000256" key="11">
    <source>
        <dbReference type="ARBA" id="ARBA00029362"/>
    </source>
</evidence>
<organism evidence="15">
    <name type="scientific">Sporisorium scitamineum</name>
    <dbReference type="NCBI Taxonomy" id="49012"/>
    <lineage>
        <taxon>Eukaryota</taxon>
        <taxon>Fungi</taxon>
        <taxon>Dikarya</taxon>
        <taxon>Basidiomycota</taxon>
        <taxon>Ustilaginomycotina</taxon>
        <taxon>Ustilaginomycetes</taxon>
        <taxon>Ustilaginales</taxon>
        <taxon>Ustilaginaceae</taxon>
        <taxon>Sporisorium</taxon>
    </lineage>
</organism>
<feature type="compositionally biased region" description="Low complexity" evidence="13">
    <location>
        <begin position="192"/>
        <end position="204"/>
    </location>
</feature>
<feature type="compositionally biased region" description="Low complexity" evidence="13">
    <location>
        <begin position="722"/>
        <end position="748"/>
    </location>
</feature>
<feature type="region of interest" description="Disordered" evidence="13">
    <location>
        <begin position="722"/>
        <end position="762"/>
    </location>
</feature>
<feature type="compositionally biased region" description="Low complexity" evidence="13">
    <location>
        <begin position="35"/>
        <end position="45"/>
    </location>
</feature>
<feature type="region of interest" description="Disordered" evidence="13">
    <location>
        <begin position="470"/>
        <end position="504"/>
    </location>
</feature>
<dbReference type="GO" id="GO:0035973">
    <property type="term" value="P:aggrephagy"/>
    <property type="evidence" value="ECO:0007669"/>
    <property type="project" value="TreeGrafter"/>
</dbReference>
<dbReference type="GO" id="GO:0000423">
    <property type="term" value="P:mitophagy"/>
    <property type="evidence" value="ECO:0007669"/>
    <property type="project" value="TreeGrafter"/>
</dbReference>
<gene>
    <name evidence="15" type="ORF">SPSC_05838</name>
</gene>
<dbReference type="InterPro" id="IPR005078">
    <property type="entry name" value="Peptidase_C54"/>
</dbReference>
<feature type="compositionally biased region" description="Acidic residues" evidence="13">
    <location>
        <begin position="1182"/>
        <end position="1194"/>
    </location>
</feature>
<feature type="compositionally biased region" description="Polar residues" evidence="13">
    <location>
        <begin position="653"/>
        <end position="677"/>
    </location>
</feature>
<feature type="compositionally biased region" description="Polar residues" evidence="13">
    <location>
        <begin position="558"/>
        <end position="580"/>
    </location>
</feature>
<feature type="compositionally biased region" description="Polar residues" evidence="13">
    <location>
        <begin position="326"/>
        <end position="338"/>
    </location>
</feature>
<keyword evidence="10" id="KW-0072">Autophagy</keyword>
<keyword evidence="5" id="KW-0963">Cytoplasm</keyword>
<feature type="compositionally biased region" description="Low complexity" evidence="13">
    <location>
        <begin position="77"/>
        <end position="92"/>
    </location>
</feature>
<evidence type="ECO:0000256" key="12">
    <source>
        <dbReference type="ARBA" id="ARBA00030240"/>
    </source>
</evidence>
<sequence length="1559" mass="163540">MTDTSRHSASRSGYNLGLPMHSVAAPDAPLPSAPSPTLSSASTSTKEARPKRGIRVRVNSLGAAVMFKNTAAAAVNPSSGSAPPSQQSSGPSKIKTRNRSATVTNPETLASSSLSSSAQPPPTQMDGHDSASTATPPLPPSRHPLLPKRNNAHRTSVFPSAASKDSDSSTAPGPTTGFNRRKFFGRSNSIRSLLGGSAGNSSSADTMNPSSSNLGQANSSASTAGPSDAPHSLGLLRRMGSKSFLNLNQSKAATTNNASSEDLSSITSADSHASKRFSDSLKGMRSRRGNSVSKDSSKSRSLSSRSSAEAYAARVMHNEARKSVESSRSGRSVTSPEPHQLRSSEADPSDHTAQSAHDAEGPLTSAPRRLTGWLYNVVGSDNTPSSIEAGAPLSPVREADALDFAPPSPTPRHQDARDLSSSSPAQLRTTSPNAEAGRPASPLANMPARSKAGALFQSLANAGSNRAAVRATTATTSDNTTSVFAPSGNGNAAQTTSGASSLSNATSNAGVGGGNGGSWIPGGAGFDRAFKFFIDSDAGNKDDEGIWLLGVWHGPRQSSKINASEASSALPSMETTTKSSEAGEADAARASSLSSSLSASSPRKSPLDLIHTSLASSSPSYDRASSPAVRDESRVGSSISTAATASTSDSLRTKSSATSFNGASHPSVSAPPDQQSAFQPDFASRIWCTYRNHFAPIARDGTISEQAASAAQMAAAQLAASQDTCAPSTPSAAPSSADAARSSSPPASTGRGWLGRKHTESSVAQEAVMQASSPPLGLGAALGAGYANASSTLGDKMGITNLWSRATAAAQAAGFSRAGLTTDSGWGCMLRTGQSLLANALINVHLGRSWMRDSPPTRQLEFLQELATLSLDSAAEKQSLLEWRQRRARHSTYIKILSWFLDDPSPVCPFGVHRMAREGKRLGKEVGEWFGPSTAAGAIKQLVSEFPDTGLAVELAHDGVFYLDEVRAAAGASRQSAKARASNSGTNGRKGDTITWQRPVLILIGIRLGLDSVNPIYYESVKATFSFPHSVGIAGGRPSSSYYFMGHQGNSLFYLDPHNVRPAVPLRYPPSTFPAAVPRQLDLAHRFEFEDQDDEDEWWSHAYTEAQTSTFHCDKVRRMPIKSLDPSMLLGFLVKDEEDLADLCARIKALPKTIFSFADSAPKWVDDDDFDPSMESFSEPSAGEESENDADESRDDQNGSRSDASGGSDQDGLLQKSSMPPSGATVPIAFPTDTNARSNDKLFRESQQRTAAWLGQGQQSSSSTRASYANAASGGGIAFPSLDLLSLQSDGHTLQRPPRLDARQVSTSSAATTRPARRAVDNELAAEQRKGQDLTASQSTDFVRADRRSSSSRSPDKLGADESFSTVQLSDSEVGSGWEEVSDGGTIAPSSSAGAAILRASSPLRTSVPAESLARVFGDAEGEHNTELPRDDPISPISVVSEADLVSLNLETPFSEVPVEANAPLQSEEPAATEAESPLIALPSDSSVTADQSYFGLTSAHVPLALPRRRSQSRPSPVELPQAMQTEAPCVPDVPVAYRARTKSKRSKQPDLDGSDDDF</sequence>
<evidence type="ECO:0000256" key="7">
    <source>
        <dbReference type="ARBA" id="ARBA00022801"/>
    </source>
</evidence>
<evidence type="ECO:0000256" key="13">
    <source>
        <dbReference type="SAM" id="MobiDB-lite"/>
    </source>
</evidence>
<feature type="compositionally biased region" description="Basic and acidic residues" evidence="13">
    <location>
        <begin position="339"/>
        <end position="350"/>
    </location>
</feature>
<comment type="catalytic activity">
    <reaction evidence="11">
        <text>[protein]-C-terminal L-amino acid-glycyl-phosphatidylethanolamide + H2O = [protein]-C-terminal L-amino acid-glycine + a 1,2-diacyl-sn-glycero-3-phosphoethanolamine</text>
        <dbReference type="Rhea" id="RHEA:67548"/>
        <dbReference type="Rhea" id="RHEA-COMP:17323"/>
        <dbReference type="Rhea" id="RHEA-COMP:17324"/>
        <dbReference type="ChEBI" id="CHEBI:15377"/>
        <dbReference type="ChEBI" id="CHEBI:64612"/>
        <dbReference type="ChEBI" id="CHEBI:172940"/>
        <dbReference type="ChEBI" id="CHEBI:172941"/>
    </reaction>
    <physiologicalReaction direction="left-to-right" evidence="11">
        <dbReference type="Rhea" id="RHEA:67549"/>
    </physiologicalReaction>
</comment>
<dbReference type="PANTHER" id="PTHR22624:SF49">
    <property type="entry name" value="CYSTEINE PROTEASE"/>
    <property type="match status" value="1"/>
</dbReference>
<proteinExistence type="inferred from homology"/>
<dbReference type="InterPro" id="IPR038765">
    <property type="entry name" value="Papain-like_cys_pep_sf"/>
</dbReference>
<feature type="compositionally biased region" description="Basic and acidic residues" evidence="13">
    <location>
        <begin position="1238"/>
        <end position="1247"/>
    </location>
</feature>
<feature type="compositionally biased region" description="Polar residues" evidence="13">
    <location>
        <begin position="205"/>
        <end position="225"/>
    </location>
</feature>
<evidence type="ECO:0000313" key="15">
    <source>
        <dbReference type="EMBL" id="CDU25667.1"/>
    </source>
</evidence>
<feature type="compositionally biased region" description="Low complexity" evidence="13">
    <location>
        <begin position="291"/>
        <end position="307"/>
    </location>
</feature>
<dbReference type="GO" id="GO:0034727">
    <property type="term" value="P:piecemeal microautophagy of the nucleus"/>
    <property type="evidence" value="ECO:0007669"/>
    <property type="project" value="TreeGrafter"/>
</dbReference>
<dbReference type="SUPFAM" id="SSF54001">
    <property type="entry name" value="Cysteine proteinases"/>
    <property type="match status" value="1"/>
</dbReference>
<keyword evidence="9" id="KW-0653">Protein transport</keyword>
<feature type="region of interest" description="Disordered" evidence="13">
    <location>
        <begin position="1540"/>
        <end position="1559"/>
    </location>
</feature>
<feature type="compositionally biased region" description="Polar residues" evidence="13">
    <location>
        <begin position="1199"/>
        <end position="1208"/>
    </location>
</feature>
<evidence type="ECO:0000256" key="10">
    <source>
        <dbReference type="ARBA" id="ARBA00023006"/>
    </source>
</evidence>
<evidence type="ECO:0000256" key="4">
    <source>
        <dbReference type="ARBA" id="ARBA00022448"/>
    </source>
</evidence>
<feature type="region of interest" description="Disordered" evidence="13">
    <location>
        <begin position="1506"/>
        <end position="1534"/>
    </location>
</feature>
<feature type="compositionally biased region" description="Basic and acidic residues" evidence="13">
    <location>
        <begin position="316"/>
        <end position="325"/>
    </location>
</feature>
<feature type="compositionally biased region" description="Polar residues" evidence="13">
    <location>
        <begin position="1363"/>
        <end position="1373"/>
    </location>
</feature>
<evidence type="ECO:0000256" key="1">
    <source>
        <dbReference type="ARBA" id="ARBA00004329"/>
    </source>
</evidence>
<accession>A0A127ZJ34</accession>
<evidence type="ECO:0000256" key="5">
    <source>
        <dbReference type="ARBA" id="ARBA00022490"/>
    </source>
</evidence>
<dbReference type="PANTHER" id="PTHR22624">
    <property type="entry name" value="CYSTEINE PROTEASE ATG4"/>
    <property type="match status" value="1"/>
</dbReference>
<feature type="region of interest" description="Disordered" evidence="13">
    <location>
        <begin position="1"/>
        <end position="55"/>
    </location>
</feature>
<dbReference type="InterPro" id="IPR046792">
    <property type="entry name" value="Peptidase_C54_cat"/>
</dbReference>
<evidence type="ECO:0000256" key="6">
    <source>
        <dbReference type="ARBA" id="ARBA00022670"/>
    </source>
</evidence>
<dbReference type="GO" id="GO:0000045">
    <property type="term" value="P:autophagosome assembly"/>
    <property type="evidence" value="ECO:0007669"/>
    <property type="project" value="TreeGrafter"/>
</dbReference>
<comment type="subcellular location">
    <subcellularLocation>
        <location evidence="2">Cytoplasm</location>
    </subcellularLocation>
    <subcellularLocation>
        <location evidence="1">Preautophagosomal structure</location>
    </subcellularLocation>
</comment>
<feature type="region of interest" description="Disordered" evidence="13">
    <location>
        <begin position="74"/>
        <end position="234"/>
    </location>
</feature>
<feature type="region of interest" description="Disordered" evidence="13">
    <location>
        <begin position="253"/>
        <end position="366"/>
    </location>
</feature>
<feature type="compositionally biased region" description="Low complexity" evidence="13">
    <location>
        <begin position="588"/>
        <end position="604"/>
    </location>
</feature>
<feature type="region of interest" description="Disordered" evidence="13">
    <location>
        <begin position="401"/>
        <end position="446"/>
    </location>
</feature>
<feature type="compositionally biased region" description="Polar residues" evidence="13">
    <location>
        <begin position="488"/>
        <end position="502"/>
    </location>
</feature>
<feature type="compositionally biased region" description="Low complexity" evidence="13">
    <location>
        <begin position="637"/>
        <end position="650"/>
    </location>
</feature>
<feature type="compositionally biased region" description="Low complexity" evidence="13">
    <location>
        <begin position="470"/>
        <end position="482"/>
    </location>
</feature>
<feature type="domain" description="Peptidase C54 catalytic" evidence="14">
    <location>
        <begin position="676"/>
        <end position="1145"/>
    </location>
</feature>
<keyword evidence="6" id="KW-0645">Protease</keyword>
<feature type="compositionally biased region" description="Polar residues" evidence="13">
    <location>
        <begin position="419"/>
        <end position="433"/>
    </location>
</feature>
<feature type="compositionally biased region" description="Basic and acidic residues" evidence="13">
    <location>
        <begin position="1343"/>
        <end position="1360"/>
    </location>
</feature>
<feature type="compositionally biased region" description="Basic and acidic residues" evidence="13">
    <location>
        <begin position="1318"/>
        <end position="1332"/>
    </location>
</feature>
<evidence type="ECO:0000259" key="14">
    <source>
        <dbReference type="Pfam" id="PF03416"/>
    </source>
</evidence>
<evidence type="ECO:0000256" key="2">
    <source>
        <dbReference type="ARBA" id="ARBA00004496"/>
    </source>
</evidence>
<dbReference type="GO" id="GO:0015031">
    <property type="term" value="P:protein transport"/>
    <property type="evidence" value="ECO:0007669"/>
    <property type="project" value="UniProtKB-KW"/>
</dbReference>